<name>A0AAD9JN74_9ANNE</name>
<evidence type="ECO:0000313" key="6">
    <source>
        <dbReference type="EMBL" id="KAK2156211.1"/>
    </source>
</evidence>
<dbReference type="InterPro" id="IPR024370">
    <property type="entry name" value="PBP_domain"/>
</dbReference>
<dbReference type="GO" id="GO:0016829">
    <property type="term" value="F:lyase activity"/>
    <property type="evidence" value="ECO:0007669"/>
    <property type="project" value="UniProtKB-KW"/>
</dbReference>
<proteinExistence type="inferred from homology"/>
<dbReference type="InterPro" id="IPR000719">
    <property type="entry name" value="Prot_kinase_dom"/>
</dbReference>
<dbReference type="SUPFAM" id="SSF56112">
    <property type="entry name" value="Protein kinase-like (PK-like)"/>
    <property type="match status" value="1"/>
</dbReference>
<dbReference type="InterPro" id="IPR029787">
    <property type="entry name" value="Nucleotide_cyclase"/>
</dbReference>
<dbReference type="Gene3D" id="1.10.510.10">
    <property type="entry name" value="Transferase(Phosphotransferase) domain 1"/>
    <property type="match status" value="1"/>
</dbReference>
<dbReference type="PANTHER" id="PTHR42996">
    <property type="entry name" value="PHOSPHATE-BINDING PROTEIN PSTS"/>
    <property type="match status" value="1"/>
</dbReference>
<keyword evidence="4" id="KW-1133">Transmembrane helix</keyword>
<feature type="domain" description="Protein kinase" evidence="5">
    <location>
        <begin position="460"/>
        <end position="742"/>
    </location>
</feature>
<dbReference type="Gene3D" id="3.30.70.1230">
    <property type="entry name" value="Nucleotide cyclase"/>
    <property type="match status" value="1"/>
</dbReference>
<dbReference type="InterPro" id="IPR050962">
    <property type="entry name" value="Phosphate-bind_PstS"/>
</dbReference>
<gene>
    <name evidence="6" type="ORF">LSH36_219g04000</name>
</gene>
<dbReference type="SUPFAM" id="SSF55073">
    <property type="entry name" value="Nucleotide cyclase"/>
    <property type="match status" value="1"/>
</dbReference>
<evidence type="ECO:0000313" key="7">
    <source>
        <dbReference type="Proteomes" id="UP001208570"/>
    </source>
</evidence>
<keyword evidence="4" id="KW-0812">Transmembrane</keyword>
<dbReference type="GO" id="GO:0005524">
    <property type="term" value="F:ATP binding"/>
    <property type="evidence" value="ECO:0007669"/>
    <property type="project" value="InterPro"/>
</dbReference>
<dbReference type="Pfam" id="PF00211">
    <property type="entry name" value="Guanylate_cyc"/>
    <property type="match status" value="1"/>
</dbReference>
<evidence type="ECO:0000256" key="3">
    <source>
        <dbReference type="ARBA" id="ARBA00023239"/>
    </source>
</evidence>
<dbReference type="InterPro" id="IPR011009">
    <property type="entry name" value="Kinase-like_dom_sf"/>
</dbReference>
<dbReference type="GO" id="GO:0009190">
    <property type="term" value="P:cyclic nucleotide biosynthetic process"/>
    <property type="evidence" value="ECO:0007669"/>
    <property type="project" value="InterPro"/>
</dbReference>
<evidence type="ECO:0000256" key="4">
    <source>
        <dbReference type="SAM" id="Phobius"/>
    </source>
</evidence>
<dbReference type="InterPro" id="IPR001054">
    <property type="entry name" value="A/G_cyclase"/>
</dbReference>
<dbReference type="Pfam" id="PF07714">
    <property type="entry name" value="PK_Tyr_Ser-Thr"/>
    <property type="match status" value="1"/>
</dbReference>
<comment type="subcellular location">
    <subcellularLocation>
        <location evidence="1">Membrane</location>
        <topology evidence="1">Single-pass membrane protein</topology>
    </subcellularLocation>
</comment>
<reference evidence="6" key="1">
    <citation type="journal article" date="2023" name="Mol. Biol. Evol.">
        <title>Third-Generation Sequencing Reveals the Adaptive Role of the Epigenome in Three Deep-Sea Polychaetes.</title>
        <authorList>
            <person name="Perez M."/>
            <person name="Aroh O."/>
            <person name="Sun Y."/>
            <person name="Lan Y."/>
            <person name="Juniper S.K."/>
            <person name="Young C.R."/>
            <person name="Angers B."/>
            <person name="Qian P.Y."/>
        </authorList>
    </citation>
    <scope>NUCLEOTIDE SEQUENCE</scope>
    <source>
        <strain evidence="6">P08H-3</strain>
    </source>
</reference>
<dbReference type="Proteomes" id="UP001208570">
    <property type="component" value="Unassembled WGS sequence"/>
</dbReference>
<dbReference type="SUPFAM" id="SSF53850">
    <property type="entry name" value="Periplasmic binding protein-like II"/>
    <property type="match status" value="1"/>
</dbReference>
<organism evidence="6 7">
    <name type="scientific">Paralvinella palmiformis</name>
    <dbReference type="NCBI Taxonomy" id="53620"/>
    <lineage>
        <taxon>Eukaryota</taxon>
        <taxon>Metazoa</taxon>
        <taxon>Spiralia</taxon>
        <taxon>Lophotrochozoa</taxon>
        <taxon>Annelida</taxon>
        <taxon>Polychaeta</taxon>
        <taxon>Sedentaria</taxon>
        <taxon>Canalipalpata</taxon>
        <taxon>Terebellida</taxon>
        <taxon>Terebelliformia</taxon>
        <taxon>Alvinellidae</taxon>
        <taxon>Paralvinella</taxon>
    </lineage>
</organism>
<dbReference type="GO" id="GO:0035556">
    <property type="term" value="P:intracellular signal transduction"/>
    <property type="evidence" value="ECO:0007669"/>
    <property type="project" value="InterPro"/>
</dbReference>
<evidence type="ECO:0000256" key="1">
    <source>
        <dbReference type="ARBA" id="ARBA00004167"/>
    </source>
</evidence>
<accession>A0AAD9JN74</accession>
<dbReference type="EMBL" id="JAODUP010000219">
    <property type="protein sequence ID" value="KAK2156211.1"/>
    <property type="molecule type" value="Genomic_DNA"/>
</dbReference>
<dbReference type="PROSITE" id="PS50011">
    <property type="entry name" value="PROTEIN_KINASE_DOM"/>
    <property type="match status" value="1"/>
</dbReference>
<dbReference type="CDD" id="cd13565">
    <property type="entry name" value="PBP2_PstS"/>
    <property type="match status" value="1"/>
</dbReference>
<keyword evidence="7" id="KW-1185">Reference proteome</keyword>
<sequence length="1069" mass="120834">MWLIDQYRLIEGYLIRNAILAALMSVASSGKPVINLNGAGASFPNEVYQAWMTYYTTTRLNYVSLHMSYDAVGSGTGKRRITGQEGPRIDYGGSDSLLSEDVKEEFPDIRMFPTMAGAVVIGYNIPKLHSRLVLSIPVLVSIYNGSITHWDDPRLTILNPETTFPKQRIKVLARADKSGTTSIFTSALSNEDSWRYNYGIFSQGEFGSKWPNDTITYFAHQNRGMSGLILSFRYSIGYISIADAKESDVRSALLHTNSATVVEANTSTVQLAMHEAAKHLTNAKELTTSLAQYSTRQSYPIAGLTYMIVYMTSMTNCDVALELVRYINWFLTSEEAYRICADNNMTPLSKELAKVVSEKIVKQMSCKGDNLWQRARIEMDLEQRPDNKLLLVSVGLTTGIVLFGFTAIGIYFLSKRIKFMRKLSEREWEVNIEDILFYQVVRSGEEEEERFVLWPSMTSLTEVDQIEDGFMILEHILHWPGKWQGITIGLRLLEIRNLKLTSQATQATLLWLKDISHANILKFYGISTLDKNHFMVSDYCSKGSLGQMLKDKKLNLNNDFKFALSLDVANGLTFLHSKGIVHGHLKSTNCLLDLRWAVKISDWEYFKLYHEIDKKKCFLLLIHQSAAEIGENEAAMQELWTAPEILKSDFTQNPTAECDVYSLAIILFEIFSRDTPYSEHFAELPCSEILNAIVNNNLRPREDDMTPNSVRMIMDLAWSEEPSKRPSIEQLVKLLRGCHNMKKSVVDAMLEVTEEYSRVLQNQVKSATKKLRQTQQTLRVLLRHHIPSPFLSYVSEKLLSPNRNYSREPKHFTVTKSTSLLCIQCTSHVDPRTQWTVFNNLDLLLDNLLHSYGATRVDIAVGTFVVIFQDPEPEVPTTSSVPRKASVKREIASSTAAETASLSAVSTFSEIMSLSSVYVPPSSKSRTDENFPEPPHPILPHIEAAAEFALELIRCSKDVFLTADGTRIGGLYTAIHCGLIDMCLLDNVVPRCLYYGAALDMVRNMVSHSMVNQVLISDTFKQSLIEEDLPFDFEANVKINGKTPATFWLSDKRIDVEPVKQLNFLPVIV</sequence>
<dbReference type="GO" id="GO:0004672">
    <property type="term" value="F:protein kinase activity"/>
    <property type="evidence" value="ECO:0007669"/>
    <property type="project" value="InterPro"/>
</dbReference>
<feature type="transmembrane region" description="Helical" evidence="4">
    <location>
        <begin position="389"/>
        <end position="413"/>
    </location>
</feature>
<protein>
    <recommendedName>
        <fullName evidence="5">Protein kinase domain-containing protein</fullName>
    </recommendedName>
</protein>
<comment type="caution">
    <text evidence="6">The sequence shown here is derived from an EMBL/GenBank/DDBJ whole genome shotgun (WGS) entry which is preliminary data.</text>
</comment>
<dbReference type="GO" id="GO:0016020">
    <property type="term" value="C:membrane"/>
    <property type="evidence" value="ECO:0007669"/>
    <property type="project" value="UniProtKB-SubCell"/>
</dbReference>
<dbReference type="AlphaFoldDB" id="A0AAD9JN74"/>
<dbReference type="InterPro" id="IPR001245">
    <property type="entry name" value="Ser-Thr/Tyr_kinase_cat_dom"/>
</dbReference>
<evidence type="ECO:0000259" key="5">
    <source>
        <dbReference type="PROSITE" id="PS50011"/>
    </source>
</evidence>
<dbReference type="Pfam" id="PF12849">
    <property type="entry name" value="PBP_like_2"/>
    <property type="match status" value="1"/>
</dbReference>
<dbReference type="PANTHER" id="PTHR42996:SF1">
    <property type="entry name" value="PHOSPHATE-BINDING PROTEIN PSTS"/>
    <property type="match status" value="1"/>
</dbReference>
<dbReference type="Gene3D" id="3.40.190.10">
    <property type="entry name" value="Periplasmic binding protein-like II"/>
    <property type="match status" value="2"/>
</dbReference>
<keyword evidence="3" id="KW-0456">Lyase</keyword>
<keyword evidence="4" id="KW-0472">Membrane</keyword>
<evidence type="ECO:0000256" key="2">
    <source>
        <dbReference type="ARBA" id="ARBA00008725"/>
    </source>
</evidence>
<comment type="similarity">
    <text evidence="2">Belongs to the PstS family.</text>
</comment>